<reference evidence="5 6" key="1">
    <citation type="journal article" date="2019" name="Sci. Rep.">
        <title>A high-quality genome of Eragrostis curvula grass provides insights into Poaceae evolution and supports new strategies to enhance forage quality.</title>
        <authorList>
            <person name="Carballo J."/>
            <person name="Santos B.A.C.M."/>
            <person name="Zappacosta D."/>
            <person name="Garbus I."/>
            <person name="Selva J.P."/>
            <person name="Gallo C.A."/>
            <person name="Diaz A."/>
            <person name="Albertini E."/>
            <person name="Caccamo M."/>
            <person name="Echenique V."/>
        </authorList>
    </citation>
    <scope>NUCLEOTIDE SEQUENCE [LARGE SCALE GENOMIC DNA]</scope>
    <source>
        <strain evidence="6">cv. Victoria</strain>
        <tissue evidence="5">Leaf</tissue>
    </source>
</reference>
<evidence type="ECO:0000313" key="6">
    <source>
        <dbReference type="Proteomes" id="UP000324897"/>
    </source>
</evidence>
<dbReference type="FunFam" id="2.60.34.10:FF:000012">
    <property type="entry name" value="Heat shock 70 kDa protein"/>
    <property type="match status" value="1"/>
</dbReference>
<evidence type="ECO:0000256" key="4">
    <source>
        <dbReference type="SAM" id="MobiDB-lite"/>
    </source>
</evidence>
<evidence type="ECO:0008006" key="7">
    <source>
        <dbReference type="Google" id="ProtNLM"/>
    </source>
</evidence>
<dbReference type="InterPro" id="IPR029047">
    <property type="entry name" value="HSP70_peptide-bd_sf"/>
</dbReference>
<comment type="similarity">
    <text evidence="1">Belongs to the heat shock protein 70 family.</text>
</comment>
<keyword evidence="3" id="KW-0067">ATP-binding</keyword>
<accession>A0A5J9WGW7</accession>
<dbReference type="SUPFAM" id="SSF100920">
    <property type="entry name" value="Heat shock protein 70kD (HSP70), peptide-binding domain"/>
    <property type="match status" value="1"/>
</dbReference>
<evidence type="ECO:0000256" key="3">
    <source>
        <dbReference type="ARBA" id="ARBA00022840"/>
    </source>
</evidence>
<dbReference type="Gramene" id="TVU47559">
    <property type="protein sequence ID" value="TVU47559"/>
    <property type="gene ID" value="EJB05_07165"/>
</dbReference>
<protein>
    <recommendedName>
        <fullName evidence="7">Heat shock protein 70</fullName>
    </recommendedName>
</protein>
<name>A0A5J9WGW7_9POAL</name>
<feature type="compositionally biased region" description="Basic and acidic residues" evidence="4">
    <location>
        <begin position="109"/>
        <end position="130"/>
    </location>
</feature>
<dbReference type="PANTHER" id="PTHR19375">
    <property type="entry name" value="HEAT SHOCK PROTEIN 70KDA"/>
    <property type="match status" value="1"/>
</dbReference>
<evidence type="ECO:0000256" key="2">
    <source>
        <dbReference type="ARBA" id="ARBA00022741"/>
    </source>
</evidence>
<dbReference type="GO" id="GO:0005524">
    <property type="term" value="F:ATP binding"/>
    <property type="evidence" value="ECO:0007669"/>
    <property type="project" value="UniProtKB-KW"/>
</dbReference>
<dbReference type="AlphaFoldDB" id="A0A5J9WGW7"/>
<dbReference type="InterPro" id="IPR013126">
    <property type="entry name" value="Hsp_70_fam"/>
</dbReference>
<gene>
    <name evidence="5" type="ORF">EJB05_07165</name>
</gene>
<sequence>MSVVIPRNTVIPKKKRKKFTTFLDNQLVVSIPVYEGESASTKDNHLLGKFKLSGLPPAPKGAIKFEVTFDIDANGVLKVSAKETMTGRMNNITITDHSGRLRKKEIKRMEQDAERYKEKEREPRTTEKATKRMKSGK</sequence>
<evidence type="ECO:0000313" key="5">
    <source>
        <dbReference type="EMBL" id="TVU47559.1"/>
    </source>
</evidence>
<evidence type="ECO:0000256" key="1">
    <source>
        <dbReference type="ARBA" id="ARBA00007381"/>
    </source>
</evidence>
<feature type="region of interest" description="Disordered" evidence="4">
    <location>
        <begin position="109"/>
        <end position="137"/>
    </location>
</feature>
<dbReference type="GO" id="GO:0140662">
    <property type="term" value="F:ATP-dependent protein folding chaperone"/>
    <property type="evidence" value="ECO:0007669"/>
    <property type="project" value="InterPro"/>
</dbReference>
<dbReference type="Proteomes" id="UP000324897">
    <property type="component" value="Chromosome 5"/>
</dbReference>
<dbReference type="Gene3D" id="2.60.34.10">
    <property type="entry name" value="Substrate Binding Domain Of DNAk, Chain A, domain 1"/>
    <property type="match status" value="1"/>
</dbReference>
<keyword evidence="2" id="KW-0547">Nucleotide-binding</keyword>
<comment type="caution">
    <text evidence="5">The sequence shown here is derived from an EMBL/GenBank/DDBJ whole genome shotgun (WGS) entry which is preliminary data.</text>
</comment>
<dbReference type="OrthoDB" id="667636at2759"/>
<organism evidence="5 6">
    <name type="scientific">Eragrostis curvula</name>
    <name type="common">weeping love grass</name>
    <dbReference type="NCBI Taxonomy" id="38414"/>
    <lineage>
        <taxon>Eukaryota</taxon>
        <taxon>Viridiplantae</taxon>
        <taxon>Streptophyta</taxon>
        <taxon>Embryophyta</taxon>
        <taxon>Tracheophyta</taxon>
        <taxon>Spermatophyta</taxon>
        <taxon>Magnoliopsida</taxon>
        <taxon>Liliopsida</taxon>
        <taxon>Poales</taxon>
        <taxon>Poaceae</taxon>
        <taxon>PACMAD clade</taxon>
        <taxon>Chloridoideae</taxon>
        <taxon>Eragrostideae</taxon>
        <taxon>Eragrostidinae</taxon>
        <taxon>Eragrostis</taxon>
    </lineage>
</organism>
<dbReference type="EMBL" id="RWGY01000004">
    <property type="protein sequence ID" value="TVU47559.1"/>
    <property type="molecule type" value="Genomic_DNA"/>
</dbReference>
<feature type="non-terminal residue" evidence="5">
    <location>
        <position position="1"/>
    </location>
</feature>
<keyword evidence="6" id="KW-1185">Reference proteome</keyword>
<proteinExistence type="inferred from homology"/>
<dbReference type="Pfam" id="PF00012">
    <property type="entry name" value="HSP70"/>
    <property type="match status" value="1"/>
</dbReference>